<dbReference type="PANTHER" id="PTHR43899:SF13">
    <property type="entry name" value="RH59310P"/>
    <property type="match status" value="1"/>
</dbReference>
<comment type="caution">
    <text evidence="5">The sequence shown here is derived from an EMBL/GenBank/DDBJ whole genome shotgun (WGS) entry which is preliminary data.</text>
</comment>
<evidence type="ECO:0000313" key="5">
    <source>
        <dbReference type="EMBL" id="GAC16618.1"/>
    </source>
</evidence>
<dbReference type="InterPro" id="IPR020904">
    <property type="entry name" value="Sc_DH/Rdtase_CS"/>
</dbReference>
<dbReference type="eggNOG" id="COG0300">
    <property type="taxonomic scope" value="Bacteria"/>
</dbReference>
<sequence>MQKTYSSKTKVVQSDLKHVLLMHIAPKLVGITAIHFDRTLGQFMTKLNTTLITGASEGIGKSFAETFAKKGHDVVLVARNQQKLDELSVYLSTRYAIRSYVYAMDLCHIDSAKNLLKRLTTDKIDIDILVNNAGMMQIAPLHNAEEEGLNNLIQLNIQSLVNMTRVFVNPMIARGKGKIVNLGSIASFMPTPNFSAYGASKAFVLSFSEGVSEELKGTGVSVTCVCPGITETKMLREAHGVEKYIPRIFKAQPESLTADAYNAMMKGDVIFLDKITNKLIVQYATHYPRWMVRRINGLFRSFTA</sequence>
<comment type="similarity">
    <text evidence="2 4">Belongs to the short-chain dehydrogenases/reductases (SDR) family.</text>
</comment>
<dbReference type="PRINTS" id="PR00080">
    <property type="entry name" value="SDRFAMILY"/>
</dbReference>
<dbReference type="PANTHER" id="PTHR43899">
    <property type="entry name" value="RH59310P"/>
    <property type="match status" value="1"/>
</dbReference>
<protein>
    <submittedName>
        <fullName evidence="5">Estradiol 17-beta-dehydrogenase 12-A</fullName>
    </submittedName>
</protein>
<dbReference type="Proteomes" id="UP000006334">
    <property type="component" value="Unassembled WGS sequence"/>
</dbReference>
<dbReference type="EMBL" id="BAEN01000076">
    <property type="protein sequence ID" value="GAC16618.1"/>
    <property type="molecule type" value="Genomic_DNA"/>
</dbReference>
<dbReference type="Gene3D" id="3.40.50.720">
    <property type="entry name" value="NAD(P)-binding Rossmann-like Domain"/>
    <property type="match status" value="1"/>
</dbReference>
<dbReference type="AlphaFoldDB" id="K6YJ19"/>
<dbReference type="GO" id="GO:0016491">
    <property type="term" value="F:oxidoreductase activity"/>
    <property type="evidence" value="ECO:0007669"/>
    <property type="project" value="UniProtKB-KW"/>
</dbReference>
<dbReference type="PROSITE" id="PS00061">
    <property type="entry name" value="ADH_SHORT"/>
    <property type="match status" value="1"/>
</dbReference>
<dbReference type="STRING" id="1127673.GLIP_4007"/>
<gene>
    <name evidence="5" type="ORF">GLIP_4007</name>
</gene>
<dbReference type="InterPro" id="IPR051019">
    <property type="entry name" value="VLCFA-Steroid_DH"/>
</dbReference>
<evidence type="ECO:0000256" key="4">
    <source>
        <dbReference type="RuleBase" id="RU000363"/>
    </source>
</evidence>
<proteinExistence type="inferred from homology"/>
<evidence type="ECO:0000256" key="1">
    <source>
        <dbReference type="ARBA" id="ARBA00004240"/>
    </source>
</evidence>
<organism evidence="5 6">
    <name type="scientific">Aliiglaciecola lipolytica E3</name>
    <dbReference type="NCBI Taxonomy" id="1127673"/>
    <lineage>
        <taxon>Bacteria</taxon>
        <taxon>Pseudomonadati</taxon>
        <taxon>Pseudomonadota</taxon>
        <taxon>Gammaproteobacteria</taxon>
        <taxon>Alteromonadales</taxon>
        <taxon>Alteromonadaceae</taxon>
        <taxon>Aliiglaciecola</taxon>
    </lineage>
</organism>
<keyword evidence="3" id="KW-0560">Oxidoreductase</keyword>
<dbReference type="SUPFAM" id="SSF51735">
    <property type="entry name" value="NAD(P)-binding Rossmann-fold domains"/>
    <property type="match status" value="1"/>
</dbReference>
<name>K6YJ19_9ALTE</name>
<evidence type="ECO:0000313" key="6">
    <source>
        <dbReference type="Proteomes" id="UP000006334"/>
    </source>
</evidence>
<reference evidence="5 6" key="1">
    <citation type="journal article" date="2017" name="Antonie Van Leeuwenhoek">
        <title>Rhizobium rhizosphaerae sp. nov., a novel species isolated from rice rhizosphere.</title>
        <authorList>
            <person name="Zhao J.J."/>
            <person name="Zhang J."/>
            <person name="Zhang R.J."/>
            <person name="Zhang C.W."/>
            <person name="Yin H.Q."/>
            <person name="Zhang X.X."/>
        </authorList>
    </citation>
    <scope>NUCLEOTIDE SEQUENCE [LARGE SCALE GENOMIC DNA]</scope>
    <source>
        <strain evidence="5 6">E3</strain>
    </source>
</reference>
<dbReference type="Pfam" id="PF00106">
    <property type="entry name" value="adh_short"/>
    <property type="match status" value="1"/>
</dbReference>
<dbReference type="InterPro" id="IPR036291">
    <property type="entry name" value="NAD(P)-bd_dom_sf"/>
</dbReference>
<keyword evidence="6" id="KW-1185">Reference proteome</keyword>
<comment type="subcellular location">
    <subcellularLocation>
        <location evidence="1">Endoplasmic reticulum</location>
    </subcellularLocation>
</comment>
<evidence type="ECO:0000256" key="3">
    <source>
        <dbReference type="ARBA" id="ARBA00023002"/>
    </source>
</evidence>
<dbReference type="PRINTS" id="PR00081">
    <property type="entry name" value="GDHRDH"/>
</dbReference>
<evidence type="ECO:0000256" key="2">
    <source>
        <dbReference type="ARBA" id="ARBA00006484"/>
    </source>
</evidence>
<dbReference type="InterPro" id="IPR002347">
    <property type="entry name" value="SDR_fam"/>
</dbReference>
<accession>K6YJ19</accession>
<dbReference type="PIRSF" id="PIRSF000126">
    <property type="entry name" value="11-beta-HSD1"/>
    <property type="match status" value="1"/>
</dbReference>